<dbReference type="InterPro" id="IPR023296">
    <property type="entry name" value="Glyco_hydro_beta-prop_sf"/>
</dbReference>
<dbReference type="InterPro" id="IPR041542">
    <property type="entry name" value="GH43_C2"/>
</dbReference>
<keyword evidence="7" id="KW-1185">Reference proteome</keyword>
<evidence type="ECO:0000256" key="3">
    <source>
        <dbReference type="ARBA" id="ARBA00023295"/>
    </source>
</evidence>
<dbReference type="InterPro" id="IPR051795">
    <property type="entry name" value="Glycosyl_Hydrlase_43"/>
</dbReference>
<proteinExistence type="inferred from homology"/>
<dbReference type="InterPro" id="IPR006710">
    <property type="entry name" value="Glyco_hydro_43"/>
</dbReference>
<dbReference type="PANTHER" id="PTHR42812">
    <property type="entry name" value="BETA-XYLOSIDASE"/>
    <property type="match status" value="1"/>
</dbReference>
<dbReference type="SUPFAM" id="SSF49899">
    <property type="entry name" value="Concanavalin A-like lectins/glucanases"/>
    <property type="match status" value="1"/>
</dbReference>
<gene>
    <name evidence="6" type="ORF">GCM10011487_56370</name>
</gene>
<dbReference type="PANTHER" id="PTHR42812:SF12">
    <property type="entry name" value="BETA-XYLOSIDASE-RELATED"/>
    <property type="match status" value="1"/>
</dbReference>
<feature type="site" description="Important for catalytic activity, responsible for pKa modulation of the active site Glu and correct orientation of both the proton donor and substrate" evidence="4">
    <location>
        <position position="145"/>
    </location>
</feature>
<evidence type="ECO:0000313" key="6">
    <source>
        <dbReference type="EMBL" id="GFE83637.1"/>
    </source>
</evidence>
<dbReference type="Proteomes" id="UP000445000">
    <property type="component" value="Unassembled WGS sequence"/>
</dbReference>
<evidence type="ECO:0000256" key="2">
    <source>
        <dbReference type="ARBA" id="ARBA00022801"/>
    </source>
</evidence>
<dbReference type="GO" id="GO:0005975">
    <property type="term" value="P:carbohydrate metabolic process"/>
    <property type="evidence" value="ECO:0007669"/>
    <property type="project" value="InterPro"/>
</dbReference>
<evidence type="ECO:0000256" key="1">
    <source>
        <dbReference type="ARBA" id="ARBA00009865"/>
    </source>
</evidence>
<dbReference type="AlphaFoldDB" id="A0A829YJV6"/>
<evidence type="ECO:0000259" key="5">
    <source>
        <dbReference type="Pfam" id="PF17851"/>
    </source>
</evidence>
<reference evidence="7" key="1">
    <citation type="submission" date="2020-01" db="EMBL/GenBank/DDBJ databases">
        <title>'Steroidobacter agaridevorans' sp. nov., agar-degrading bacteria isolated from rhizosphere soils.</title>
        <authorList>
            <person name="Ikenaga M."/>
            <person name="Kataoka M."/>
            <person name="Murouchi A."/>
            <person name="Katsuragi S."/>
            <person name="Sakai M."/>
        </authorList>
    </citation>
    <scope>NUCLEOTIDE SEQUENCE [LARGE SCALE GENOMIC DNA]</scope>
    <source>
        <strain evidence="7">YU21-B</strain>
    </source>
</reference>
<feature type="domain" description="Beta-xylosidase C-terminal Concanavalin A-like" evidence="5">
    <location>
        <begin position="349"/>
        <end position="533"/>
    </location>
</feature>
<protein>
    <submittedName>
        <fullName evidence="6">Beta-xylosidase</fullName>
    </submittedName>
</protein>
<organism evidence="6 7">
    <name type="scientific">Steroidobacter agaridevorans</name>
    <dbReference type="NCBI Taxonomy" id="2695856"/>
    <lineage>
        <taxon>Bacteria</taxon>
        <taxon>Pseudomonadati</taxon>
        <taxon>Pseudomonadota</taxon>
        <taxon>Gammaproteobacteria</taxon>
        <taxon>Steroidobacterales</taxon>
        <taxon>Steroidobacteraceae</taxon>
        <taxon>Steroidobacter</taxon>
    </lineage>
</organism>
<dbReference type="EMBL" id="BLJN01000006">
    <property type="protein sequence ID" value="GFE83637.1"/>
    <property type="molecule type" value="Genomic_DNA"/>
</dbReference>
<dbReference type="SUPFAM" id="SSF75005">
    <property type="entry name" value="Arabinanase/levansucrase/invertase"/>
    <property type="match status" value="1"/>
</dbReference>
<dbReference type="InterPro" id="IPR013320">
    <property type="entry name" value="ConA-like_dom_sf"/>
</dbReference>
<evidence type="ECO:0000313" key="7">
    <source>
        <dbReference type="Proteomes" id="UP000445000"/>
    </source>
</evidence>
<keyword evidence="2" id="KW-0378">Hydrolase</keyword>
<keyword evidence="3" id="KW-0326">Glycosidase</keyword>
<sequence>MLVLFEWTGGAQADTWTPDNGNGTYTNPLFYDEFSDPDMIRVGEDFYLTGTTMHSMPGLPVLHSKDLVNWNFVSYAASRLDLGPSFRLEGGANIYGQGFWAPSFRYHDGTFYIFSNVNKQSTQLFTATNPAGPWRQQSMRRSLHDLSVLFDDDGKVYVVWGYRSIQFAQLTADLTDIVPGTQREIIATDAGMGEGLHFTKIDGKYFITSAWYDGRMRMPAARADRPEGPYEVNQAISIDEDFGLAQGYRLGDMRGKAPPYDIRPGDPHALGRLSLHQGGVIQTSSGEWWGYSMMDYNSVGRLTALSPVTWKDGWPYFGLPGNLGRTPRTWVKPKTAVAQPVTVPYERDDDFSGSVLKPIWQWNHVPVENTWSLGERKGYLRLHALPATSLWDARNTLTQRSIGPRSAPSVQLDTASMRDHDVAGLALFNRPYAWLGVQRTGEKRQLIQFDEQSGRKAILDLPSQRVWLRAECDFLTEQARFSYSLDGERFVPFGEPLTMVFQLTTFQGVRYALFNYNTAGQRGGAADFDEFEVAQPAPRGLMRPIPYRERVLLSAAGQKYGLGAGEDGLVVGEPRAIKVVDMQLGRVALELGERFVTVEASGAAGLTSERPGLAETFQWIETPSGELVLMSLRTHRFLRIDPQSRRIVADSPGPRPDGADGVRWAWEKPRT</sequence>
<dbReference type="GO" id="GO:0004553">
    <property type="term" value="F:hydrolase activity, hydrolyzing O-glycosyl compounds"/>
    <property type="evidence" value="ECO:0007669"/>
    <property type="project" value="InterPro"/>
</dbReference>
<name>A0A829YJV6_9GAMM</name>
<comment type="similarity">
    <text evidence="1">Belongs to the glycosyl hydrolase 43 family.</text>
</comment>
<dbReference type="Pfam" id="PF04616">
    <property type="entry name" value="Glyco_hydro_43"/>
    <property type="match status" value="1"/>
</dbReference>
<comment type="caution">
    <text evidence="6">The sequence shown here is derived from an EMBL/GenBank/DDBJ whole genome shotgun (WGS) entry which is preliminary data.</text>
</comment>
<evidence type="ECO:0000256" key="4">
    <source>
        <dbReference type="PIRSR" id="PIRSR606710-2"/>
    </source>
</evidence>
<dbReference type="Pfam" id="PF17851">
    <property type="entry name" value="GH43_C2"/>
    <property type="match status" value="1"/>
</dbReference>
<dbReference type="Gene3D" id="2.60.120.200">
    <property type="match status" value="1"/>
</dbReference>
<accession>A0A829YJV6</accession>
<dbReference type="CDD" id="cd09001">
    <property type="entry name" value="GH43_FsAxh1-like"/>
    <property type="match status" value="1"/>
</dbReference>
<dbReference type="Gene3D" id="2.115.10.20">
    <property type="entry name" value="Glycosyl hydrolase domain, family 43"/>
    <property type="match status" value="1"/>
</dbReference>